<dbReference type="Proteomes" id="UP000009374">
    <property type="component" value="Unassembled WGS sequence"/>
</dbReference>
<dbReference type="SUPFAM" id="SSF48317">
    <property type="entry name" value="Acid phosphatase/Vanadium-dependent haloperoxidase"/>
    <property type="match status" value="1"/>
</dbReference>
<dbReference type="GO" id="GO:0016787">
    <property type="term" value="F:hydrolase activity"/>
    <property type="evidence" value="ECO:0007669"/>
    <property type="project" value="UniProtKB-KW"/>
</dbReference>
<dbReference type="GO" id="GO:0005886">
    <property type="term" value="C:plasma membrane"/>
    <property type="evidence" value="ECO:0007669"/>
    <property type="project" value="UniProtKB-SubCell"/>
</dbReference>
<reference evidence="9 10" key="1">
    <citation type="journal article" date="2009" name="Appl. Environ. Microbiol.">
        <title>Community genomic and proteomic analyses of chemoautotrophic iron-oxidizing "Leptospirillum rubarum" (Group II) and "Leptospirillum ferrodiazotrophum" (Group III) bacteria in acid mine drainage biofilms.</title>
        <authorList>
            <person name="Goltsman D.S."/>
            <person name="Denef V.J."/>
            <person name="Singer S.W."/>
            <person name="VerBerkmoes N.C."/>
            <person name="Lefsrud M."/>
            <person name="Mueller R.S."/>
            <person name="Dick G.J."/>
            <person name="Sun C.L."/>
            <person name="Wheeler K.E."/>
            <person name="Zemla A."/>
            <person name="Baker B.J."/>
            <person name="Hauser L."/>
            <person name="Land M."/>
            <person name="Shah M.B."/>
            <person name="Thelen M.P."/>
            <person name="Hettich R.L."/>
            <person name="Banfield J.F."/>
        </authorList>
    </citation>
    <scope>NUCLEOTIDE SEQUENCE [LARGE SCALE GENOMIC DNA]</scope>
</reference>
<evidence type="ECO:0000256" key="4">
    <source>
        <dbReference type="ARBA" id="ARBA00022801"/>
    </source>
</evidence>
<proteinExistence type="predicted"/>
<keyword evidence="4" id="KW-0378">Hydrolase</keyword>
<dbReference type="SMART" id="SM00014">
    <property type="entry name" value="acidPPc"/>
    <property type="match status" value="1"/>
</dbReference>
<dbReference type="EMBL" id="GG693888">
    <property type="protein sequence ID" value="EES51542.1"/>
    <property type="molecule type" value="Genomic_DNA"/>
</dbReference>
<dbReference type="Pfam" id="PF01569">
    <property type="entry name" value="PAP2"/>
    <property type="match status" value="1"/>
</dbReference>
<keyword evidence="2" id="KW-1003">Cell membrane</keyword>
<dbReference type="CDD" id="cd03392">
    <property type="entry name" value="PAP2_like_2"/>
    <property type="match status" value="1"/>
</dbReference>
<evidence type="ECO:0000256" key="6">
    <source>
        <dbReference type="ARBA" id="ARBA00023136"/>
    </source>
</evidence>
<feature type="transmembrane region" description="Helical" evidence="7">
    <location>
        <begin position="60"/>
        <end position="81"/>
    </location>
</feature>
<organism evidence="9 10">
    <name type="scientific">Leptospirillum ferrodiazotrophum</name>
    <dbReference type="NCBI Taxonomy" id="412449"/>
    <lineage>
        <taxon>Bacteria</taxon>
        <taxon>Pseudomonadati</taxon>
        <taxon>Nitrospirota</taxon>
        <taxon>Nitrospiria</taxon>
        <taxon>Nitrospirales</taxon>
        <taxon>Nitrospiraceae</taxon>
        <taxon>Leptospirillum</taxon>
    </lineage>
</organism>
<evidence type="ECO:0000256" key="3">
    <source>
        <dbReference type="ARBA" id="ARBA00022692"/>
    </source>
</evidence>
<evidence type="ECO:0000313" key="10">
    <source>
        <dbReference type="Proteomes" id="UP000009374"/>
    </source>
</evidence>
<dbReference type="InterPro" id="IPR000326">
    <property type="entry name" value="PAP2/HPO"/>
</dbReference>
<evidence type="ECO:0000256" key="7">
    <source>
        <dbReference type="SAM" id="Phobius"/>
    </source>
</evidence>
<evidence type="ECO:0000256" key="1">
    <source>
        <dbReference type="ARBA" id="ARBA00004651"/>
    </source>
</evidence>
<keyword evidence="3 7" id="KW-0812">Transmembrane</keyword>
<protein>
    <submittedName>
        <fullName evidence="9">Phosphoesterase, PA-phosphatase related</fullName>
    </submittedName>
</protein>
<keyword evidence="6 7" id="KW-0472">Membrane</keyword>
<feature type="transmembrane region" description="Helical" evidence="7">
    <location>
        <begin position="119"/>
        <end position="141"/>
    </location>
</feature>
<gene>
    <name evidence="9" type="ORF">UBAL3_95950041</name>
</gene>
<keyword evidence="10" id="KW-1185">Reference proteome</keyword>
<evidence type="ECO:0000313" key="9">
    <source>
        <dbReference type="EMBL" id="EES51542.1"/>
    </source>
</evidence>
<feature type="domain" description="Phosphatidic acid phosphatase type 2/haloperoxidase" evidence="8">
    <location>
        <begin position="60"/>
        <end position="176"/>
    </location>
</feature>
<evidence type="ECO:0000256" key="5">
    <source>
        <dbReference type="ARBA" id="ARBA00022989"/>
    </source>
</evidence>
<dbReference type="AlphaFoldDB" id="C6I0U2"/>
<evidence type="ECO:0000256" key="2">
    <source>
        <dbReference type="ARBA" id="ARBA00022475"/>
    </source>
</evidence>
<dbReference type="PANTHER" id="PTHR14969:SF62">
    <property type="entry name" value="DECAPRENYLPHOSPHORYL-5-PHOSPHORIBOSE PHOSPHATASE RV3807C-RELATED"/>
    <property type="match status" value="1"/>
</dbReference>
<evidence type="ECO:0000259" key="8">
    <source>
        <dbReference type="SMART" id="SM00014"/>
    </source>
</evidence>
<sequence>MTSLIAMDQSLFLWLNNSLSRPWLDPVMEAATSLGNGFYLFPLGLLLMALFARRNFRRDFILWASTSFISFIIGTTLKHLVHRNRPLAALHDGIAHHQIAVHVLGPSLYANSFPSGHTFTAFSTASLFAGLYPGLTIPLYAMASLTGLSRIYVGAHFPLDVLGGAVIGLLSTEIVRRAILPRVRNGLPPPTDTKATP</sequence>
<comment type="subcellular location">
    <subcellularLocation>
        <location evidence="1">Cell membrane</location>
        <topology evidence="1">Multi-pass membrane protein</topology>
    </subcellularLocation>
</comment>
<dbReference type="PANTHER" id="PTHR14969">
    <property type="entry name" value="SPHINGOSINE-1-PHOSPHATE PHOSPHOHYDROLASE"/>
    <property type="match status" value="1"/>
</dbReference>
<keyword evidence="5 7" id="KW-1133">Transmembrane helix</keyword>
<dbReference type="InterPro" id="IPR036938">
    <property type="entry name" value="PAP2/HPO_sf"/>
</dbReference>
<dbReference type="Gene3D" id="1.20.144.10">
    <property type="entry name" value="Phosphatidic acid phosphatase type 2/haloperoxidase"/>
    <property type="match status" value="2"/>
</dbReference>
<feature type="transmembrane region" description="Helical" evidence="7">
    <location>
        <begin position="36"/>
        <end position="53"/>
    </location>
</feature>
<name>C6I0U2_9BACT</name>
<accession>C6I0U2</accession>